<evidence type="ECO:0000256" key="3">
    <source>
        <dbReference type="ARBA" id="ARBA00022729"/>
    </source>
</evidence>
<dbReference type="Gene3D" id="3.40.50.2300">
    <property type="match status" value="2"/>
</dbReference>
<dbReference type="PANTHER" id="PTHR46847:SF1">
    <property type="entry name" value="D-ALLOSE-BINDING PERIPLASMIC PROTEIN-RELATED"/>
    <property type="match status" value="1"/>
</dbReference>
<reference evidence="5 6" key="1">
    <citation type="submission" date="2017-12" db="EMBL/GenBank/DDBJ databases">
        <title>Phylogenetic diversity of female urinary microbiome.</title>
        <authorList>
            <person name="Thomas-White K."/>
            <person name="Wolfe A.J."/>
        </authorList>
    </citation>
    <scope>NUCLEOTIDE SEQUENCE [LARGE SCALE GENOMIC DNA]</scope>
    <source>
        <strain evidence="5 6">UMB0319</strain>
    </source>
</reference>
<keyword evidence="3" id="KW-0732">Signal</keyword>
<dbReference type="InterPro" id="IPR028082">
    <property type="entry name" value="Peripla_BP_I"/>
</dbReference>
<gene>
    <name evidence="5" type="ORF">CYJ26_02950</name>
</gene>
<evidence type="ECO:0000313" key="6">
    <source>
        <dbReference type="Proteomes" id="UP000234778"/>
    </source>
</evidence>
<comment type="subcellular location">
    <subcellularLocation>
        <location evidence="1">Cell envelope</location>
    </subcellularLocation>
</comment>
<dbReference type="GO" id="GO:0030313">
    <property type="term" value="C:cell envelope"/>
    <property type="evidence" value="ECO:0007669"/>
    <property type="project" value="UniProtKB-SubCell"/>
</dbReference>
<dbReference type="Pfam" id="PF13407">
    <property type="entry name" value="Peripla_BP_4"/>
    <property type="match status" value="1"/>
</dbReference>
<dbReference type="SUPFAM" id="SSF53822">
    <property type="entry name" value="Periplasmic binding protein-like I"/>
    <property type="match status" value="1"/>
</dbReference>
<dbReference type="AlphaFoldDB" id="A0A2I1KU21"/>
<accession>A0A2I1KU21</accession>
<evidence type="ECO:0000256" key="1">
    <source>
        <dbReference type="ARBA" id="ARBA00004196"/>
    </source>
</evidence>
<evidence type="ECO:0000259" key="4">
    <source>
        <dbReference type="Pfam" id="PF13407"/>
    </source>
</evidence>
<evidence type="ECO:0000256" key="2">
    <source>
        <dbReference type="ARBA" id="ARBA00007639"/>
    </source>
</evidence>
<name>A0A2I1KU21_9ACTO</name>
<comment type="caution">
    <text evidence="5">The sequence shown here is derived from an EMBL/GenBank/DDBJ whole genome shotgun (WGS) entry which is preliminary data.</text>
</comment>
<feature type="domain" description="Periplasmic binding protein" evidence="4">
    <location>
        <begin position="1"/>
        <end position="96"/>
    </location>
</feature>
<dbReference type="InterPro" id="IPR025997">
    <property type="entry name" value="SBP_2_dom"/>
</dbReference>
<evidence type="ECO:0000313" key="5">
    <source>
        <dbReference type="EMBL" id="PKY99114.1"/>
    </source>
</evidence>
<dbReference type="Proteomes" id="UP000234778">
    <property type="component" value="Unassembled WGS sequence"/>
</dbReference>
<organism evidence="5 6">
    <name type="scientific">Actinomyces urogenitalis</name>
    <dbReference type="NCBI Taxonomy" id="103621"/>
    <lineage>
        <taxon>Bacteria</taxon>
        <taxon>Bacillati</taxon>
        <taxon>Actinomycetota</taxon>
        <taxon>Actinomycetes</taxon>
        <taxon>Actinomycetales</taxon>
        <taxon>Actinomycetaceae</taxon>
        <taxon>Actinomyces</taxon>
    </lineage>
</organism>
<dbReference type="EMBL" id="PKHA01000002">
    <property type="protein sequence ID" value="PKY99114.1"/>
    <property type="molecule type" value="Genomic_DNA"/>
</dbReference>
<comment type="similarity">
    <text evidence="2">Belongs to the bacterial solute-binding protein 2 family.</text>
</comment>
<dbReference type="PANTHER" id="PTHR46847">
    <property type="entry name" value="D-ALLOSE-BINDING PERIPLASMIC PROTEIN-RELATED"/>
    <property type="match status" value="1"/>
</dbReference>
<protein>
    <recommendedName>
        <fullName evidence="4">Periplasmic binding protein domain-containing protein</fullName>
    </recommendedName>
</protein>
<dbReference type="GO" id="GO:0030246">
    <property type="term" value="F:carbohydrate binding"/>
    <property type="evidence" value="ECO:0007669"/>
    <property type="project" value="UniProtKB-ARBA"/>
</dbReference>
<proteinExistence type="inferred from homology"/>
<sequence>MDSQAQATVLQQFAEASIPVIAFDSGVPGSDIPVTTVATDNKAAAAQAAEHLSELLGRKGKVAIVCNSQTSVTGQDREQGFRSWLGDNAPDIQVVDVQ</sequence>